<dbReference type="EMBL" id="BARS01004444">
    <property type="protein sequence ID" value="GAF78308.1"/>
    <property type="molecule type" value="Genomic_DNA"/>
</dbReference>
<comment type="caution">
    <text evidence="1">The sequence shown here is derived from an EMBL/GenBank/DDBJ whole genome shotgun (WGS) entry which is preliminary data.</text>
</comment>
<accession>X0SB73</accession>
<sequence>ITKEGIDLYTPSPEFCTDNGAMIAVAGYHRIAKGQRDDLTLDARSRFPLDQIQAPH</sequence>
<evidence type="ECO:0000313" key="1">
    <source>
        <dbReference type="EMBL" id="GAF78308.1"/>
    </source>
</evidence>
<dbReference type="AlphaFoldDB" id="X0SB73"/>
<organism evidence="1">
    <name type="scientific">marine sediment metagenome</name>
    <dbReference type="NCBI Taxonomy" id="412755"/>
    <lineage>
        <taxon>unclassified sequences</taxon>
        <taxon>metagenomes</taxon>
        <taxon>ecological metagenomes</taxon>
    </lineage>
</organism>
<dbReference type="Gene3D" id="3.30.420.40">
    <property type="match status" value="1"/>
</dbReference>
<feature type="non-terminal residue" evidence="1">
    <location>
        <position position="1"/>
    </location>
</feature>
<gene>
    <name evidence="1" type="ORF">S01H1_08682</name>
</gene>
<name>X0SB73_9ZZZZ</name>
<proteinExistence type="predicted"/>
<protein>
    <recommendedName>
        <fullName evidence="2">Gcp-like domain-containing protein</fullName>
    </recommendedName>
</protein>
<reference evidence="1" key="1">
    <citation type="journal article" date="2014" name="Front. Microbiol.">
        <title>High frequency of phylogenetically diverse reductive dehalogenase-homologous genes in deep subseafloor sedimentary metagenomes.</title>
        <authorList>
            <person name="Kawai M."/>
            <person name="Futagami T."/>
            <person name="Toyoda A."/>
            <person name="Takaki Y."/>
            <person name="Nishi S."/>
            <person name="Hori S."/>
            <person name="Arai W."/>
            <person name="Tsubouchi T."/>
            <person name="Morono Y."/>
            <person name="Uchiyama I."/>
            <person name="Ito T."/>
            <person name="Fujiyama A."/>
            <person name="Inagaki F."/>
            <person name="Takami H."/>
        </authorList>
    </citation>
    <scope>NUCLEOTIDE SEQUENCE</scope>
    <source>
        <strain evidence="1">Expedition CK06-06</strain>
    </source>
</reference>
<evidence type="ECO:0008006" key="2">
    <source>
        <dbReference type="Google" id="ProtNLM"/>
    </source>
</evidence>